<feature type="compositionally biased region" description="Basic and acidic residues" evidence="6">
    <location>
        <begin position="58"/>
        <end position="77"/>
    </location>
</feature>
<dbReference type="PANTHER" id="PTHR34187:SF2">
    <property type="entry name" value="DUF202 DOMAIN-CONTAINING PROTEIN"/>
    <property type="match status" value="1"/>
</dbReference>
<dbReference type="Pfam" id="PF02656">
    <property type="entry name" value="DUF202"/>
    <property type="match status" value="1"/>
</dbReference>
<evidence type="ECO:0000256" key="6">
    <source>
        <dbReference type="SAM" id="MobiDB-lite"/>
    </source>
</evidence>
<dbReference type="PANTHER" id="PTHR34187">
    <property type="entry name" value="FGR18P"/>
    <property type="match status" value="1"/>
</dbReference>
<dbReference type="OrthoDB" id="199599at2759"/>
<organism evidence="9 10">
    <name type="scientific">Debaryomyces hansenii (strain ATCC 36239 / CBS 767 / BCRC 21394 / JCM 1990 / NBRC 0083 / IGC 2968)</name>
    <name type="common">Yeast</name>
    <name type="synonym">Torulaspora hansenii</name>
    <dbReference type="NCBI Taxonomy" id="284592"/>
    <lineage>
        <taxon>Eukaryota</taxon>
        <taxon>Fungi</taxon>
        <taxon>Dikarya</taxon>
        <taxon>Ascomycota</taxon>
        <taxon>Saccharomycotina</taxon>
        <taxon>Pichiomycetes</taxon>
        <taxon>Debaryomycetaceae</taxon>
        <taxon>Debaryomyces</taxon>
    </lineage>
</organism>
<dbReference type="STRING" id="284592.Q6BWN7"/>
<feature type="compositionally biased region" description="Basic and acidic residues" evidence="6">
    <location>
        <begin position="37"/>
        <end position="48"/>
    </location>
</feature>
<feature type="region of interest" description="Disordered" evidence="6">
    <location>
        <begin position="1"/>
        <end position="81"/>
    </location>
</feature>
<proteinExistence type="predicted"/>
<dbReference type="InParanoid" id="Q6BWN7"/>
<keyword evidence="3 7" id="KW-0812">Transmembrane</keyword>
<dbReference type="EMBL" id="CR382134">
    <property type="protein sequence ID" value="CAG85386.2"/>
    <property type="molecule type" value="Genomic_DNA"/>
</dbReference>
<evidence type="ECO:0000259" key="8">
    <source>
        <dbReference type="Pfam" id="PF02656"/>
    </source>
</evidence>
<dbReference type="InterPro" id="IPR003807">
    <property type="entry name" value="DUF202"/>
</dbReference>
<dbReference type="OMA" id="HRNTRNQ"/>
<dbReference type="AlphaFoldDB" id="Q6BWN7"/>
<evidence type="ECO:0000256" key="2">
    <source>
        <dbReference type="ARBA" id="ARBA00022475"/>
    </source>
</evidence>
<dbReference type="GO" id="GO:0005886">
    <property type="term" value="C:plasma membrane"/>
    <property type="evidence" value="ECO:0007669"/>
    <property type="project" value="UniProtKB-SubCell"/>
</dbReference>
<name>Q6BWN7_DEBHA</name>
<dbReference type="HOGENOM" id="CLU_053359_3_0_1"/>
<evidence type="ECO:0000256" key="4">
    <source>
        <dbReference type="ARBA" id="ARBA00022989"/>
    </source>
</evidence>
<evidence type="ECO:0000313" key="10">
    <source>
        <dbReference type="Proteomes" id="UP000000599"/>
    </source>
</evidence>
<dbReference type="KEGG" id="dha:DEHA2B09900g"/>
<accession>Q6BWN7</accession>
<evidence type="ECO:0000313" key="9">
    <source>
        <dbReference type="EMBL" id="CAG85386.2"/>
    </source>
</evidence>
<keyword evidence="4 7" id="KW-1133">Transmembrane helix</keyword>
<dbReference type="Proteomes" id="UP000000599">
    <property type="component" value="Chromosome B"/>
</dbReference>
<feature type="transmembrane region" description="Helical" evidence="7">
    <location>
        <begin position="199"/>
        <end position="222"/>
    </location>
</feature>
<evidence type="ECO:0000256" key="7">
    <source>
        <dbReference type="SAM" id="Phobius"/>
    </source>
</evidence>
<gene>
    <name evidence="9" type="ordered locus">DEHA2B09900g</name>
</gene>
<evidence type="ECO:0000256" key="1">
    <source>
        <dbReference type="ARBA" id="ARBA00004651"/>
    </source>
</evidence>
<dbReference type="RefSeq" id="XP_457382.2">
    <property type="nucleotide sequence ID" value="XM_457382.1"/>
</dbReference>
<comment type="subcellular location">
    <subcellularLocation>
        <location evidence="1">Cell membrane</location>
        <topology evidence="1">Multi-pass membrane protein</topology>
    </subcellularLocation>
</comment>
<feature type="compositionally biased region" description="Polar residues" evidence="6">
    <location>
        <begin position="26"/>
        <end position="35"/>
    </location>
</feature>
<keyword evidence="5 7" id="KW-0472">Membrane</keyword>
<evidence type="ECO:0000256" key="3">
    <source>
        <dbReference type="ARBA" id="ARBA00022692"/>
    </source>
</evidence>
<dbReference type="eggNOG" id="ENOG502RQ0Q">
    <property type="taxonomic scope" value="Eukaryota"/>
</dbReference>
<feature type="domain" description="DUF202" evidence="8">
    <location>
        <begin position="102"/>
        <end position="191"/>
    </location>
</feature>
<sequence length="228" mass="26223">MNQDVPIIDNPLLRNRSRSYDHRNTRNQSNTSRQISNKKEDPSEDITHFSKPRPLDSINDKDSNRDQDVEGDEKQPDPIDNPYLKYANYTSLMLENKGSVARDHLSNERTFLAWTRTASAFILVGVGFTQFYRLELRTAAAAVADDISFDIPEDRIHETFKQLGKPLGTLSFVLATITLLFGVYRYYQVQMMLTREFYPATRITVIVLLIINLVILILLLILNIKVSQ</sequence>
<protein>
    <submittedName>
        <fullName evidence="9">DEHA2B09900p</fullName>
    </submittedName>
</protein>
<dbReference type="InterPro" id="IPR052053">
    <property type="entry name" value="IM_YidH-like"/>
</dbReference>
<dbReference type="VEuPathDB" id="FungiDB:DEHA2B09900g"/>
<dbReference type="GeneID" id="2913306"/>
<feature type="transmembrane region" description="Helical" evidence="7">
    <location>
        <begin position="167"/>
        <end position="187"/>
    </location>
</feature>
<keyword evidence="2" id="KW-1003">Cell membrane</keyword>
<reference evidence="9 10" key="1">
    <citation type="journal article" date="2004" name="Nature">
        <title>Genome evolution in yeasts.</title>
        <authorList>
            <consortium name="Genolevures"/>
            <person name="Dujon B."/>
            <person name="Sherman D."/>
            <person name="Fischer G."/>
            <person name="Durrens P."/>
            <person name="Casaregola S."/>
            <person name="Lafontaine I."/>
            <person name="de Montigny J."/>
            <person name="Marck C."/>
            <person name="Neuveglise C."/>
            <person name="Talla E."/>
            <person name="Goffard N."/>
            <person name="Frangeul L."/>
            <person name="Aigle M."/>
            <person name="Anthouard V."/>
            <person name="Babour A."/>
            <person name="Barbe V."/>
            <person name="Barnay S."/>
            <person name="Blanchin S."/>
            <person name="Beckerich J.M."/>
            <person name="Beyne E."/>
            <person name="Bleykasten C."/>
            <person name="Boisrame A."/>
            <person name="Boyer J."/>
            <person name="Cattolico L."/>
            <person name="Confanioleri F."/>
            <person name="de Daruvar A."/>
            <person name="Despons L."/>
            <person name="Fabre E."/>
            <person name="Fairhead C."/>
            <person name="Ferry-Dumazet H."/>
            <person name="Groppi A."/>
            <person name="Hantraye F."/>
            <person name="Hennequin C."/>
            <person name="Jauniaux N."/>
            <person name="Joyet P."/>
            <person name="Kachouri R."/>
            <person name="Kerrest A."/>
            <person name="Koszul R."/>
            <person name="Lemaire M."/>
            <person name="Lesur I."/>
            <person name="Ma L."/>
            <person name="Muller H."/>
            <person name="Nicaud J.M."/>
            <person name="Nikolski M."/>
            <person name="Oztas S."/>
            <person name="Ozier-Kalogeropoulos O."/>
            <person name="Pellenz S."/>
            <person name="Potier S."/>
            <person name="Richard G.F."/>
            <person name="Straub M.L."/>
            <person name="Suleau A."/>
            <person name="Swennene D."/>
            <person name="Tekaia F."/>
            <person name="Wesolowski-Louvel M."/>
            <person name="Westhof E."/>
            <person name="Wirth B."/>
            <person name="Zeniou-Meyer M."/>
            <person name="Zivanovic I."/>
            <person name="Bolotin-Fukuhara M."/>
            <person name="Thierry A."/>
            <person name="Bouchier C."/>
            <person name="Caudron B."/>
            <person name="Scarpelli C."/>
            <person name="Gaillardin C."/>
            <person name="Weissenbach J."/>
            <person name="Wincker P."/>
            <person name="Souciet J.L."/>
        </authorList>
    </citation>
    <scope>NUCLEOTIDE SEQUENCE [LARGE SCALE GENOMIC DNA]</scope>
    <source>
        <strain evidence="10">ATCC 36239 / CBS 767 / BCRC 21394 / JCM 1990 / NBRC 0083 / IGC 2968</strain>
    </source>
</reference>
<evidence type="ECO:0000256" key="5">
    <source>
        <dbReference type="ARBA" id="ARBA00023136"/>
    </source>
</evidence>
<keyword evidence="10" id="KW-1185">Reference proteome</keyword>